<protein>
    <submittedName>
        <fullName evidence="1">Uncharacterized protein</fullName>
    </submittedName>
</protein>
<organism evidence="1 2">
    <name type="scientific">Salix dunnii</name>
    <dbReference type="NCBI Taxonomy" id="1413687"/>
    <lineage>
        <taxon>Eukaryota</taxon>
        <taxon>Viridiplantae</taxon>
        <taxon>Streptophyta</taxon>
        <taxon>Embryophyta</taxon>
        <taxon>Tracheophyta</taxon>
        <taxon>Spermatophyta</taxon>
        <taxon>Magnoliopsida</taxon>
        <taxon>eudicotyledons</taxon>
        <taxon>Gunneridae</taxon>
        <taxon>Pentapetalae</taxon>
        <taxon>rosids</taxon>
        <taxon>fabids</taxon>
        <taxon>Malpighiales</taxon>
        <taxon>Salicaceae</taxon>
        <taxon>Saliceae</taxon>
        <taxon>Salix</taxon>
    </lineage>
</organism>
<keyword evidence="2" id="KW-1185">Reference proteome</keyword>
<proteinExistence type="predicted"/>
<evidence type="ECO:0000313" key="1">
    <source>
        <dbReference type="EMBL" id="KAF9671055.1"/>
    </source>
</evidence>
<gene>
    <name evidence="1" type="ORF">SADUNF_Sadunf12G0007000</name>
</gene>
<sequence>MVRDSCGYGKFFDENSGGELLAHDPVMQETEGDDFGEDDVDDSSLLPSDISLFFLDSTCGWLFPSLEALNKSLSFCPNDSALGASNELNMDIIVIETWIIEIHFYCPLGVERPWFDLSPTWKAEIEIETSVEGWVRTRGFKPEMEVKRANPG</sequence>
<comment type="caution">
    <text evidence="1">The sequence shown here is derived from an EMBL/GenBank/DDBJ whole genome shotgun (WGS) entry which is preliminary data.</text>
</comment>
<dbReference type="EMBL" id="JADGMS010000012">
    <property type="protein sequence ID" value="KAF9671055.1"/>
    <property type="molecule type" value="Genomic_DNA"/>
</dbReference>
<evidence type="ECO:0000313" key="2">
    <source>
        <dbReference type="Proteomes" id="UP000657918"/>
    </source>
</evidence>
<dbReference type="OrthoDB" id="10595083at2759"/>
<reference evidence="1 2" key="1">
    <citation type="submission" date="2020-10" db="EMBL/GenBank/DDBJ databases">
        <title>Plant Genome Project.</title>
        <authorList>
            <person name="Zhang R.-G."/>
        </authorList>
    </citation>
    <scope>NUCLEOTIDE SEQUENCE [LARGE SCALE GENOMIC DNA]</scope>
    <source>
        <strain evidence="1">FAFU-HL-1</strain>
        <tissue evidence="1">Leaf</tissue>
    </source>
</reference>
<dbReference type="AlphaFoldDB" id="A0A835JHU4"/>
<name>A0A835JHU4_9ROSI</name>
<accession>A0A835JHU4</accession>
<dbReference type="Proteomes" id="UP000657918">
    <property type="component" value="Unassembled WGS sequence"/>
</dbReference>